<keyword evidence="4" id="KW-0255">Endonuclease</keyword>
<sequence>MTVITNEKNELIPTRTVTGWRVCIDYRRLNEATRKDHFPLPFIDQMLERLSGHKFYCFLDGFSGYFQIPIAPEDQEKTTFTCPYGTFAYRRMPFGLCNAPATFQRCMVAIFHDMIEKTMEVFMDDFSIFGDSYDQCLDNLERMLSRCEETNLALNWEKCHFMVTEGIVLGHKISSEGMEVDRAKIETISRLPPPSSVRAIRSFLGHAGFYRRFIKDFSKISRPLTKLLEKDAPFIFDKECNQAFLTLKEMLVNAPIMIAPDWKFPFEIMCDASDFAVGAVLGQRKEKHFHPIYYASKTLNDAQENYTTTEKELLAVVFAFDKFRSYLVLSKTIVYTDHAAIRYLFKKQDAKPRLIRWILLLQEFDIEIKDKRGAENTAADHLSRLEDPALETTRDEQINEKFPTESLEMIESRQEPWYADYANFLASGVVTKGWPHHQRKKFFADVKHYFWEDPYLFKMCADQLIRRCVYGNEARRILHHCHEGPYGGHHGAASTARKVFDSGFYWPTIYKDAQNLVKTCDACQRSGNISSKNEMPQNGILVCEIFDVWGLDFMGPFPPSRGNKYILVAVDYLSKWAEAEALPTNDGRVVVKFLKKLFSRFGTPKALISDRGTHFCNHQLEKILTRYGVYHRVSTAYHPQTNGQAEVTNRGLKRILEKTVGINKKEWADKLDDALWAFRTAYKTTIGTTPYKLVYGKSCHLPVEIAHKAYWAIKNVNLDLEMPVKIDFVK</sequence>
<dbReference type="FunFam" id="3.10.20.370:FF:000001">
    <property type="entry name" value="Retrovirus-related Pol polyprotein from transposon 17.6-like protein"/>
    <property type="match status" value="1"/>
</dbReference>
<evidence type="ECO:0000256" key="5">
    <source>
        <dbReference type="ARBA" id="ARBA00022801"/>
    </source>
</evidence>
<dbReference type="InterPro" id="IPR012337">
    <property type="entry name" value="RNaseH-like_sf"/>
</dbReference>
<evidence type="ECO:0000256" key="4">
    <source>
        <dbReference type="ARBA" id="ARBA00022759"/>
    </source>
</evidence>
<dbReference type="InterPro" id="IPR001584">
    <property type="entry name" value="Integrase_cat-core"/>
</dbReference>
<evidence type="ECO:0000256" key="6">
    <source>
        <dbReference type="ARBA" id="ARBA00022918"/>
    </source>
</evidence>
<organism evidence="8 9">
    <name type="scientific">Helianthus annuus</name>
    <name type="common">Common sunflower</name>
    <dbReference type="NCBI Taxonomy" id="4232"/>
    <lineage>
        <taxon>Eukaryota</taxon>
        <taxon>Viridiplantae</taxon>
        <taxon>Streptophyta</taxon>
        <taxon>Embryophyta</taxon>
        <taxon>Tracheophyta</taxon>
        <taxon>Spermatophyta</taxon>
        <taxon>Magnoliopsida</taxon>
        <taxon>eudicotyledons</taxon>
        <taxon>Gunneridae</taxon>
        <taxon>Pentapetalae</taxon>
        <taxon>asterids</taxon>
        <taxon>campanulids</taxon>
        <taxon>Asterales</taxon>
        <taxon>Asteraceae</taxon>
        <taxon>Asteroideae</taxon>
        <taxon>Heliantheae alliance</taxon>
        <taxon>Heliantheae</taxon>
        <taxon>Helianthus</taxon>
    </lineage>
</organism>
<accession>A0A9K3NZJ7</accession>
<dbReference type="CDD" id="cd01647">
    <property type="entry name" value="RT_LTR"/>
    <property type="match status" value="1"/>
</dbReference>
<keyword evidence="5 8" id="KW-0378">Hydrolase</keyword>
<dbReference type="InterPro" id="IPR000477">
    <property type="entry name" value="RT_dom"/>
</dbReference>
<evidence type="ECO:0000313" key="9">
    <source>
        <dbReference type="Proteomes" id="UP000215914"/>
    </source>
</evidence>
<dbReference type="PANTHER" id="PTHR37984">
    <property type="entry name" value="PROTEIN CBG26694"/>
    <property type="match status" value="1"/>
</dbReference>
<dbReference type="SUPFAM" id="SSF53098">
    <property type="entry name" value="Ribonuclease H-like"/>
    <property type="match status" value="1"/>
</dbReference>
<dbReference type="Gene3D" id="3.30.70.270">
    <property type="match status" value="2"/>
</dbReference>
<dbReference type="EC" id="2.7.7.-" evidence="8"/>
<name>A0A9K3NZJ7_HELAN</name>
<dbReference type="InterPro" id="IPR041373">
    <property type="entry name" value="RT_RNaseH"/>
</dbReference>
<evidence type="ECO:0000259" key="7">
    <source>
        <dbReference type="PROSITE" id="PS50994"/>
    </source>
</evidence>
<evidence type="ECO:0000313" key="8">
    <source>
        <dbReference type="EMBL" id="KAF5817880.1"/>
    </source>
</evidence>
<keyword evidence="6" id="KW-0695">RNA-directed DNA polymerase</keyword>
<protein>
    <submittedName>
        <fullName evidence="8">Nucleotidyltransferase, Ribonuclease H</fullName>
        <ecNumber evidence="8">2.7.7.-</ecNumber>
        <ecNumber evidence="8">3.1.26.4</ecNumber>
    </submittedName>
</protein>
<dbReference type="GO" id="GO:0003964">
    <property type="term" value="F:RNA-directed DNA polymerase activity"/>
    <property type="evidence" value="ECO:0007669"/>
    <property type="project" value="UniProtKB-KW"/>
</dbReference>
<dbReference type="FunFam" id="3.30.70.270:FF:000020">
    <property type="entry name" value="Transposon Tf2-6 polyprotein-like Protein"/>
    <property type="match status" value="1"/>
</dbReference>
<dbReference type="EMBL" id="MNCJ02000317">
    <property type="protein sequence ID" value="KAF5817880.1"/>
    <property type="molecule type" value="Genomic_DNA"/>
</dbReference>
<dbReference type="GO" id="GO:0015074">
    <property type="term" value="P:DNA integration"/>
    <property type="evidence" value="ECO:0007669"/>
    <property type="project" value="InterPro"/>
</dbReference>
<dbReference type="CDD" id="cd09274">
    <property type="entry name" value="RNase_HI_RT_Ty3"/>
    <property type="match status" value="1"/>
</dbReference>
<evidence type="ECO:0000256" key="1">
    <source>
        <dbReference type="ARBA" id="ARBA00022679"/>
    </source>
</evidence>
<dbReference type="SUPFAM" id="SSF56672">
    <property type="entry name" value="DNA/RNA polymerases"/>
    <property type="match status" value="1"/>
</dbReference>
<dbReference type="GO" id="GO:0004523">
    <property type="term" value="F:RNA-DNA hybrid ribonuclease activity"/>
    <property type="evidence" value="ECO:0007669"/>
    <property type="project" value="UniProtKB-EC"/>
</dbReference>
<gene>
    <name evidence="8" type="ORF">HanXRQr2_Chr02g0058181</name>
</gene>
<keyword evidence="1 8" id="KW-0808">Transferase</keyword>
<dbReference type="Pfam" id="PF17921">
    <property type="entry name" value="Integrase_H2C2"/>
    <property type="match status" value="1"/>
</dbReference>
<dbReference type="Gramene" id="mRNA:HanXRQr2_Chr02g0058181">
    <property type="protein sequence ID" value="CDS:HanXRQr2_Chr02g0058181.1"/>
    <property type="gene ID" value="HanXRQr2_Chr02g0058181"/>
</dbReference>
<feature type="domain" description="Integrase catalytic" evidence="7">
    <location>
        <begin position="532"/>
        <end position="698"/>
    </location>
</feature>
<dbReference type="AlphaFoldDB" id="A0A9K3NZJ7"/>
<dbReference type="Gene3D" id="3.30.420.10">
    <property type="entry name" value="Ribonuclease H-like superfamily/Ribonuclease H"/>
    <property type="match status" value="1"/>
</dbReference>
<keyword evidence="2 8" id="KW-0548">Nucleotidyltransferase</keyword>
<dbReference type="Pfam" id="PF00078">
    <property type="entry name" value="RVT_1"/>
    <property type="match status" value="1"/>
</dbReference>
<dbReference type="PANTHER" id="PTHR37984:SF5">
    <property type="entry name" value="PROTEIN NYNRIN-LIKE"/>
    <property type="match status" value="1"/>
</dbReference>
<evidence type="ECO:0000256" key="3">
    <source>
        <dbReference type="ARBA" id="ARBA00022722"/>
    </source>
</evidence>
<dbReference type="Gene3D" id="1.10.340.70">
    <property type="match status" value="1"/>
</dbReference>
<dbReference type="Proteomes" id="UP000215914">
    <property type="component" value="Unassembled WGS sequence"/>
</dbReference>
<dbReference type="InterPro" id="IPR041588">
    <property type="entry name" value="Integrase_H2C2"/>
</dbReference>
<dbReference type="Gene3D" id="3.10.10.10">
    <property type="entry name" value="HIV Type 1 Reverse Transcriptase, subunit A, domain 1"/>
    <property type="match status" value="1"/>
</dbReference>
<keyword evidence="3" id="KW-0540">Nuclease</keyword>
<comment type="caution">
    <text evidence="8">The sequence shown here is derived from an EMBL/GenBank/DDBJ whole genome shotgun (WGS) entry which is preliminary data.</text>
</comment>
<reference evidence="8" key="2">
    <citation type="submission" date="2020-06" db="EMBL/GenBank/DDBJ databases">
        <title>Helianthus annuus Genome sequencing and assembly Release 2.</title>
        <authorList>
            <person name="Gouzy J."/>
            <person name="Langlade N."/>
            <person name="Munos S."/>
        </authorList>
    </citation>
    <scope>NUCLEOTIDE SEQUENCE</scope>
    <source>
        <tissue evidence="8">Leaves</tissue>
    </source>
</reference>
<dbReference type="GO" id="GO:0003676">
    <property type="term" value="F:nucleic acid binding"/>
    <property type="evidence" value="ECO:0007669"/>
    <property type="project" value="InterPro"/>
</dbReference>
<dbReference type="Pfam" id="PF00665">
    <property type="entry name" value="rve"/>
    <property type="match status" value="1"/>
</dbReference>
<dbReference type="InterPro" id="IPR043502">
    <property type="entry name" value="DNA/RNA_pol_sf"/>
</dbReference>
<reference evidence="8" key="1">
    <citation type="journal article" date="2017" name="Nature">
        <title>The sunflower genome provides insights into oil metabolism, flowering and Asterid evolution.</title>
        <authorList>
            <person name="Badouin H."/>
            <person name="Gouzy J."/>
            <person name="Grassa C.J."/>
            <person name="Murat F."/>
            <person name="Staton S.E."/>
            <person name="Cottret L."/>
            <person name="Lelandais-Briere C."/>
            <person name="Owens G.L."/>
            <person name="Carrere S."/>
            <person name="Mayjonade B."/>
            <person name="Legrand L."/>
            <person name="Gill N."/>
            <person name="Kane N.C."/>
            <person name="Bowers J.E."/>
            <person name="Hubner S."/>
            <person name="Bellec A."/>
            <person name="Berard A."/>
            <person name="Berges H."/>
            <person name="Blanchet N."/>
            <person name="Boniface M.C."/>
            <person name="Brunel D."/>
            <person name="Catrice O."/>
            <person name="Chaidir N."/>
            <person name="Claudel C."/>
            <person name="Donnadieu C."/>
            <person name="Faraut T."/>
            <person name="Fievet G."/>
            <person name="Helmstetter N."/>
            <person name="King M."/>
            <person name="Knapp S.J."/>
            <person name="Lai Z."/>
            <person name="Le Paslier M.C."/>
            <person name="Lippi Y."/>
            <person name="Lorenzon L."/>
            <person name="Mandel J.R."/>
            <person name="Marage G."/>
            <person name="Marchand G."/>
            <person name="Marquand E."/>
            <person name="Bret-Mestries E."/>
            <person name="Morien E."/>
            <person name="Nambeesan S."/>
            <person name="Nguyen T."/>
            <person name="Pegot-Espagnet P."/>
            <person name="Pouilly N."/>
            <person name="Raftis F."/>
            <person name="Sallet E."/>
            <person name="Schiex T."/>
            <person name="Thomas J."/>
            <person name="Vandecasteele C."/>
            <person name="Vares D."/>
            <person name="Vear F."/>
            <person name="Vautrin S."/>
            <person name="Crespi M."/>
            <person name="Mangin B."/>
            <person name="Burke J.M."/>
            <person name="Salse J."/>
            <person name="Munos S."/>
            <person name="Vincourt P."/>
            <person name="Rieseberg L.H."/>
            <person name="Langlade N.B."/>
        </authorList>
    </citation>
    <scope>NUCLEOTIDE SEQUENCE</scope>
    <source>
        <tissue evidence="8">Leaves</tissue>
    </source>
</reference>
<evidence type="ECO:0000256" key="2">
    <source>
        <dbReference type="ARBA" id="ARBA00022695"/>
    </source>
</evidence>
<dbReference type="InterPro" id="IPR043128">
    <property type="entry name" value="Rev_trsase/Diguanyl_cyclase"/>
</dbReference>
<dbReference type="InterPro" id="IPR036397">
    <property type="entry name" value="RNaseH_sf"/>
</dbReference>
<dbReference type="InterPro" id="IPR050951">
    <property type="entry name" value="Retrovirus_Pol_polyprotein"/>
</dbReference>
<proteinExistence type="predicted"/>
<dbReference type="PROSITE" id="PS50994">
    <property type="entry name" value="INTEGRASE"/>
    <property type="match status" value="1"/>
</dbReference>
<keyword evidence="9" id="KW-1185">Reference proteome</keyword>
<dbReference type="Pfam" id="PF17917">
    <property type="entry name" value="RT_RNaseH"/>
    <property type="match status" value="1"/>
</dbReference>
<dbReference type="EC" id="3.1.26.4" evidence="8"/>